<gene>
    <name evidence="3" type="ORF">HAX54_009714</name>
</gene>
<accession>A0ABS8TFA2</accession>
<dbReference type="InterPro" id="IPR044861">
    <property type="entry name" value="IPNS-like_FE2OG_OXY"/>
</dbReference>
<dbReference type="Proteomes" id="UP000823775">
    <property type="component" value="Unassembled WGS sequence"/>
</dbReference>
<proteinExistence type="inferred from homology"/>
<comment type="caution">
    <text evidence="3">The sequence shown here is derived from an EMBL/GenBank/DDBJ whole genome shotgun (WGS) entry which is preliminary data.</text>
</comment>
<dbReference type="Gene3D" id="2.60.120.330">
    <property type="entry name" value="B-lactam Antibiotic, Isopenicillin N Synthase, Chain"/>
    <property type="match status" value="1"/>
</dbReference>
<name>A0ABS8TFA2_DATST</name>
<sequence>MGSLTVSHKLPIIDFTEVNLEPGTSTWSKARKEAVCALEEYGCFVALYDKIHDDVFQELEELFHLPIHTKVQNKSTKPLYGYVGQIPFIPLYESMGIDNANTLQGIQNFTNFMWPNGNNAFSRAMLAYSKAAAELEEMVVRMVFESYGVDKYYESHIKSVNYLARVMKYREAQGEEPKLGFVAHTDKSFMSTIHQNQVNGLEIKGKDGQWFGVELSPSSIVVMAGDAIMAWSNKRIKSPHHRVMMMEEKGARYSIAQFSFMEDSVMVETPKELIDEDHPLLFKPFNHLHYLDFFSKEENRRLECALKTYCGVSHVNY</sequence>
<evidence type="ECO:0000313" key="3">
    <source>
        <dbReference type="EMBL" id="MCD7470129.1"/>
    </source>
</evidence>
<dbReference type="PROSITE" id="PS51471">
    <property type="entry name" value="FE2OG_OXY"/>
    <property type="match status" value="1"/>
</dbReference>
<protein>
    <recommendedName>
        <fullName evidence="2">Fe2OG dioxygenase domain-containing protein</fullName>
    </recommendedName>
</protein>
<keyword evidence="4" id="KW-1185">Reference proteome</keyword>
<keyword evidence="1" id="KW-0479">Metal-binding</keyword>
<dbReference type="EMBL" id="JACEIK010001528">
    <property type="protein sequence ID" value="MCD7470129.1"/>
    <property type="molecule type" value="Genomic_DNA"/>
</dbReference>
<dbReference type="InterPro" id="IPR005123">
    <property type="entry name" value="Oxoglu/Fe-dep_dioxygenase_dom"/>
</dbReference>
<keyword evidence="1" id="KW-0560">Oxidoreductase</keyword>
<dbReference type="Pfam" id="PF03171">
    <property type="entry name" value="2OG-FeII_Oxy"/>
    <property type="match status" value="1"/>
</dbReference>
<reference evidence="3 4" key="1">
    <citation type="journal article" date="2021" name="BMC Genomics">
        <title>Datura genome reveals duplications of psychoactive alkaloid biosynthetic genes and high mutation rate following tissue culture.</title>
        <authorList>
            <person name="Rajewski A."/>
            <person name="Carter-House D."/>
            <person name="Stajich J."/>
            <person name="Litt A."/>
        </authorList>
    </citation>
    <scope>NUCLEOTIDE SEQUENCE [LARGE SCALE GENOMIC DNA]</scope>
    <source>
        <strain evidence="3">AR-01</strain>
    </source>
</reference>
<dbReference type="PANTHER" id="PTHR47990">
    <property type="entry name" value="2-OXOGLUTARATE (2OG) AND FE(II)-DEPENDENT OXYGENASE SUPERFAMILY PROTEIN-RELATED"/>
    <property type="match status" value="1"/>
</dbReference>
<evidence type="ECO:0000256" key="1">
    <source>
        <dbReference type="RuleBase" id="RU003682"/>
    </source>
</evidence>
<evidence type="ECO:0000259" key="2">
    <source>
        <dbReference type="PROSITE" id="PS51471"/>
    </source>
</evidence>
<dbReference type="InterPro" id="IPR027443">
    <property type="entry name" value="IPNS-like_sf"/>
</dbReference>
<organism evidence="3 4">
    <name type="scientific">Datura stramonium</name>
    <name type="common">Jimsonweed</name>
    <name type="synonym">Common thornapple</name>
    <dbReference type="NCBI Taxonomy" id="4076"/>
    <lineage>
        <taxon>Eukaryota</taxon>
        <taxon>Viridiplantae</taxon>
        <taxon>Streptophyta</taxon>
        <taxon>Embryophyta</taxon>
        <taxon>Tracheophyta</taxon>
        <taxon>Spermatophyta</taxon>
        <taxon>Magnoliopsida</taxon>
        <taxon>eudicotyledons</taxon>
        <taxon>Gunneridae</taxon>
        <taxon>Pentapetalae</taxon>
        <taxon>asterids</taxon>
        <taxon>lamiids</taxon>
        <taxon>Solanales</taxon>
        <taxon>Solanaceae</taxon>
        <taxon>Solanoideae</taxon>
        <taxon>Datureae</taxon>
        <taxon>Datura</taxon>
    </lineage>
</organism>
<evidence type="ECO:0000313" key="4">
    <source>
        <dbReference type="Proteomes" id="UP000823775"/>
    </source>
</evidence>
<dbReference type="InterPro" id="IPR050231">
    <property type="entry name" value="Iron_ascorbate_oxido_reductase"/>
</dbReference>
<keyword evidence="1" id="KW-0408">Iron</keyword>
<dbReference type="SUPFAM" id="SSF51197">
    <property type="entry name" value="Clavaminate synthase-like"/>
    <property type="match status" value="1"/>
</dbReference>
<comment type="similarity">
    <text evidence="1">Belongs to the iron/ascorbate-dependent oxidoreductase family.</text>
</comment>
<feature type="domain" description="Fe2OG dioxygenase" evidence="2">
    <location>
        <begin position="159"/>
        <end position="263"/>
    </location>
</feature>